<evidence type="ECO:0000256" key="1">
    <source>
        <dbReference type="ARBA" id="ARBA00011353"/>
    </source>
</evidence>
<proteinExistence type="predicted"/>
<evidence type="ECO:0008006" key="11">
    <source>
        <dbReference type="Google" id="ProtNLM"/>
    </source>
</evidence>
<feature type="compositionally biased region" description="Polar residues" evidence="6">
    <location>
        <begin position="609"/>
        <end position="618"/>
    </location>
</feature>
<dbReference type="PROSITE" id="PS51044">
    <property type="entry name" value="ZF_SP_RING"/>
    <property type="match status" value="1"/>
</dbReference>
<dbReference type="InterPro" id="IPR013083">
    <property type="entry name" value="Znf_RING/FYVE/PHD"/>
</dbReference>
<dbReference type="GeneID" id="19980481"/>
<evidence type="ECO:0000256" key="2">
    <source>
        <dbReference type="ARBA" id="ARBA00022723"/>
    </source>
</evidence>
<keyword evidence="4" id="KW-0862">Zinc</keyword>
<dbReference type="GO" id="GO:0008270">
    <property type="term" value="F:zinc ion binding"/>
    <property type="evidence" value="ECO:0007669"/>
    <property type="project" value="UniProtKB-KW"/>
</dbReference>
<dbReference type="GO" id="GO:0006338">
    <property type="term" value="P:chromatin remodeling"/>
    <property type="evidence" value="ECO:0007669"/>
    <property type="project" value="UniProtKB-ARBA"/>
</dbReference>
<dbReference type="InterPro" id="IPR016197">
    <property type="entry name" value="Chromo-like_dom_sf"/>
</dbReference>
<comment type="subunit">
    <text evidence="1">Component of the NuA4 histone acetyltransferase complex.</text>
</comment>
<feature type="domain" description="SP-RING-type" evidence="8">
    <location>
        <begin position="1205"/>
        <end position="1296"/>
    </location>
</feature>
<dbReference type="GO" id="GO:0000785">
    <property type="term" value="C:chromatin"/>
    <property type="evidence" value="ECO:0007669"/>
    <property type="project" value="TreeGrafter"/>
</dbReference>
<dbReference type="PANTHER" id="PTHR10782">
    <property type="entry name" value="ZINC FINGER MIZ DOMAIN-CONTAINING PROTEIN"/>
    <property type="match status" value="1"/>
</dbReference>
<keyword evidence="2" id="KW-0479">Metal-binding</keyword>
<feature type="region of interest" description="Disordered" evidence="6">
    <location>
        <begin position="795"/>
        <end position="851"/>
    </location>
</feature>
<dbReference type="InterPro" id="IPR004181">
    <property type="entry name" value="Znf_MIZ"/>
</dbReference>
<dbReference type="Proteomes" id="UP000030678">
    <property type="component" value="Unassembled WGS sequence"/>
</dbReference>
<protein>
    <recommendedName>
        <fullName evidence="11">SP-RING-type domain-containing protein</fullName>
    </recommendedName>
</protein>
<feature type="region of interest" description="Disordered" evidence="6">
    <location>
        <begin position="249"/>
        <end position="276"/>
    </location>
</feature>
<evidence type="ECO:0000259" key="7">
    <source>
        <dbReference type="PROSITE" id="PS50013"/>
    </source>
</evidence>
<feature type="region of interest" description="Disordered" evidence="6">
    <location>
        <begin position="565"/>
        <end position="698"/>
    </location>
</feature>
<dbReference type="PANTHER" id="PTHR10782:SF4">
    <property type="entry name" value="TONALLI, ISOFORM E"/>
    <property type="match status" value="1"/>
</dbReference>
<organism evidence="9 10">
    <name type="scientific">Cladophialophora carrionii CBS 160.54</name>
    <dbReference type="NCBI Taxonomy" id="1279043"/>
    <lineage>
        <taxon>Eukaryota</taxon>
        <taxon>Fungi</taxon>
        <taxon>Dikarya</taxon>
        <taxon>Ascomycota</taxon>
        <taxon>Pezizomycotina</taxon>
        <taxon>Eurotiomycetes</taxon>
        <taxon>Chaetothyriomycetidae</taxon>
        <taxon>Chaetothyriales</taxon>
        <taxon>Herpotrichiellaceae</taxon>
        <taxon>Cladophialophora</taxon>
    </lineage>
</organism>
<evidence type="ECO:0000256" key="5">
    <source>
        <dbReference type="PROSITE-ProRule" id="PRU00452"/>
    </source>
</evidence>
<accession>V9DRJ5</accession>
<feature type="compositionally biased region" description="Polar residues" evidence="6">
    <location>
        <begin position="627"/>
        <end position="694"/>
    </location>
</feature>
<dbReference type="HOGENOM" id="CLU_005443_0_0_1"/>
<gene>
    <name evidence="9" type="ORF">G647_01988</name>
</gene>
<dbReference type="OrthoDB" id="27975at2759"/>
<feature type="domain" description="Chromo" evidence="7">
    <location>
        <begin position="732"/>
        <end position="782"/>
    </location>
</feature>
<evidence type="ECO:0000313" key="10">
    <source>
        <dbReference type="Proteomes" id="UP000030678"/>
    </source>
</evidence>
<dbReference type="SUPFAM" id="SSF54160">
    <property type="entry name" value="Chromo domain-like"/>
    <property type="match status" value="1"/>
</dbReference>
<dbReference type="PROSITE" id="PS50013">
    <property type="entry name" value="CHROMO_2"/>
    <property type="match status" value="1"/>
</dbReference>
<feature type="region of interest" description="Disordered" evidence="6">
    <location>
        <begin position="1317"/>
        <end position="1351"/>
    </location>
</feature>
<sequence>MPDHSADFPLSAAAVQSSNATSNLFLGTAPRSWMVNGSAAANRVTVQPQPARRYSNPARKRPKPQRLKTTLPAEIPDEYSTIVVASPSYALPTFTRESRLAPSAAENENARQQDTLHSLTISSTADAHHQQPVPASNTVILDWPTVSNAEIEDMSRVPGLNEHSAVAVQPSAVNSNTTTAVDGEGNVQAEVVTLVGDDAEHLVTLPSSEVNLLPDLPPTNASHEEIDLFRQSSTQGASPSDRAALLDTSTGSHFAPVGGTPPADGGHSESRRKRVVDMRLSEDRRTRGRLNADVDDLQLQLPTPQDSPITSKMATLSEKFESVLGEIVAGPITINPQLVIDSRRVEMIRDACRLNDRFFLLAHHLYCLWSDTQQDILDQLHLTEMHFKGMQVLEQVFGAKRYLTAGVFQVFLTFPQSAEALLQDRSYEFAVLLEEVRCFLFHLGTGFFTLRDSALNRKCPPCPAEFKFSLKLPSPVLQKALFRSILRQTHDDQAWLPQALSLFSNEMDNPTGSAISIAELNAYHGAQLAPIVSRWTHVYAQQLKEYEAARNAGVTLPPASAQLSMDVDQGPSSAQMYNSAGLVAGSPDAPAHIQGLPQPPHSVPVAPTQFVSRASDSTFRPGHFFPASSSPTRFSTQPPHSPNPLQHSYPTSLRSQPVANPWTQSHGNISSNFPAPPQTAHSNPHPQFPSQDWNGITRGQALPNYANQINPGTPGIAPMAPMRLPPSSRPGWRGLTILEERQRNGRTEFRVRWKGTNIPDGSWLPETQLQNAQREIAAFRARVAAFEMRRLQQRDLGIPRPGEPTTQTQQHIASPNPMNPALLQQHRAHGPQLVSNLAGPQPATPQEAGPAVRYQQYSPMLQSPQATNIQQRPAVRTPTNSRGSSGTPGMQVPPSAQQLSSPPTSTNVIAPARPDLMRTPASIQSQQNAGPETLFNGSSQMPLPTLPAARPPQSAIPQYGQPQHHAAPQHGLPFFHPDPNFVLAQMAVPNPDHFALHQAGLRSPEYRKMIDLDGNDSDARYYQYVEDIIELPELITRDSGLIRWNMQIPQQVWSRRTTPLPPFGEFLIPQRKVANGNVQFRLKAIVIAEKEGRSRPTLSEFCTQPTKWPKCLSVSINEHHGVDFRRKAHHGADLATDITEMVREGDNEIVVGAIFSPQEAQVKFLMAVEIICIADHQRLLRMPTRLPAADALAAITNSWTNIAEDDDELVIRRAMSIDLLDPFTSVICVTPVRGSECRHLQCFDLEAFLSSRTGRTKDSGLSSPDKWLCPICKSDCRPPMLVIDEFLIGVRNTLEENGQLLAKVKAILVRDGGTWEPRLEEASNDEGRGMPASNPSNTGTPAPPAPVATGPIAAHAAPAIIVLDDDDEEDD</sequence>
<dbReference type="Gene3D" id="2.40.50.40">
    <property type="match status" value="1"/>
</dbReference>
<evidence type="ECO:0000256" key="4">
    <source>
        <dbReference type="ARBA" id="ARBA00022833"/>
    </source>
</evidence>
<evidence type="ECO:0000256" key="6">
    <source>
        <dbReference type="SAM" id="MobiDB-lite"/>
    </source>
</evidence>
<dbReference type="VEuPathDB" id="FungiDB:G647_01988"/>
<dbReference type="GO" id="GO:0016925">
    <property type="term" value="P:protein sumoylation"/>
    <property type="evidence" value="ECO:0007669"/>
    <property type="project" value="TreeGrafter"/>
</dbReference>
<evidence type="ECO:0000256" key="3">
    <source>
        <dbReference type="ARBA" id="ARBA00022771"/>
    </source>
</evidence>
<feature type="compositionally biased region" description="Polar residues" evidence="6">
    <location>
        <begin position="804"/>
        <end position="813"/>
    </location>
</feature>
<dbReference type="InterPro" id="IPR000953">
    <property type="entry name" value="Chromo/chromo_shadow_dom"/>
</dbReference>
<dbReference type="SMART" id="SM00298">
    <property type="entry name" value="CHROMO"/>
    <property type="match status" value="1"/>
</dbReference>
<feature type="region of interest" description="Disordered" evidence="6">
    <location>
        <begin position="864"/>
        <end position="906"/>
    </location>
</feature>
<reference evidence="9 10" key="1">
    <citation type="submission" date="2013-03" db="EMBL/GenBank/DDBJ databases">
        <title>The Genome Sequence of Cladophialophora carrionii CBS 160.54.</title>
        <authorList>
            <consortium name="The Broad Institute Genomics Platform"/>
            <person name="Cuomo C."/>
            <person name="de Hoog S."/>
            <person name="Gorbushina A."/>
            <person name="Walker B."/>
            <person name="Young S.K."/>
            <person name="Zeng Q."/>
            <person name="Gargeya S."/>
            <person name="Fitzgerald M."/>
            <person name="Haas B."/>
            <person name="Abouelleil A."/>
            <person name="Allen A.W."/>
            <person name="Alvarado L."/>
            <person name="Arachchi H.M."/>
            <person name="Berlin A.M."/>
            <person name="Chapman S.B."/>
            <person name="Gainer-Dewar J."/>
            <person name="Goldberg J."/>
            <person name="Griggs A."/>
            <person name="Gujja S."/>
            <person name="Hansen M."/>
            <person name="Howarth C."/>
            <person name="Imamovic A."/>
            <person name="Ireland A."/>
            <person name="Larimer J."/>
            <person name="McCowan C."/>
            <person name="Murphy C."/>
            <person name="Pearson M."/>
            <person name="Poon T.W."/>
            <person name="Priest M."/>
            <person name="Roberts A."/>
            <person name="Saif S."/>
            <person name="Shea T."/>
            <person name="Sisk P."/>
            <person name="Sykes S."/>
            <person name="Wortman J."/>
            <person name="Nusbaum C."/>
            <person name="Birren B."/>
        </authorList>
    </citation>
    <scope>NUCLEOTIDE SEQUENCE [LARGE SCALE GENOMIC DNA]</scope>
    <source>
        <strain evidence="9 10">CBS 160.54</strain>
    </source>
</reference>
<dbReference type="CDD" id="cd00024">
    <property type="entry name" value="CD_CSD"/>
    <property type="match status" value="1"/>
</dbReference>
<evidence type="ECO:0000259" key="8">
    <source>
        <dbReference type="PROSITE" id="PS51044"/>
    </source>
</evidence>
<dbReference type="GO" id="GO:0061665">
    <property type="term" value="F:SUMO ligase activity"/>
    <property type="evidence" value="ECO:0007669"/>
    <property type="project" value="TreeGrafter"/>
</dbReference>
<dbReference type="Pfam" id="PF02891">
    <property type="entry name" value="zf-MIZ"/>
    <property type="match status" value="1"/>
</dbReference>
<feature type="compositionally biased region" description="Basic and acidic residues" evidence="6">
    <location>
        <begin position="1317"/>
        <end position="1328"/>
    </location>
</feature>
<dbReference type="RefSeq" id="XP_008723609.1">
    <property type="nucleotide sequence ID" value="XM_008725387.1"/>
</dbReference>
<name>V9DRJ5_9EURO</name>
<keyword evidence="3 5" id="KW-0863">Zinc-finger</keyword>
<dbReference type="Gene3D" id="3.30.40.10">
    <property type="entry name" value="Zinc/RING finger domain, C3HC4 (zinc finger)"/>
    <property type="match status" value="1"/>
</dbReference>
<feature type="region of interest" description="Disordered" evidence="6">
    <location>
        <begin position="45"/>
        <end position="67"/>
    </location>
</feature>
<dbReference type="EMBL" id="KB822697">
    <property type="protein sequence ID" value="ETI29535.1"/>
    <property type="molecule type" value="Genomic_DNA"/>
</dbReference>
<evidence type="ECO:0000313" key="9">
    <source>
        <dbReference type="EMBL" id="ETI29535.1"/>
    </source>
</evidence>